<reference evidence="1" key="1">
    <citation type="submission" date="2021-06" db="EMBL/GenBank/DDBJ databases">
        <authorList>
            <person name="Hodson N. C."/>
            <person name="Mongue J. A."/>
            <person name="Jaron S. K."/>
        </authorList>
    </citation>
    <scope>NUCLEOTIDE SEQUENCE</scope>
</reference>
<accession>A0A8J2NSH3</accession>
<sequence>MIQGNEQTPLSAVASWDLREIGSLTGKSVGKGPINVCDGCLQELTPRIECIRGRDIVVVDVLSRQISIRDILNDCFLEPPDYASTPGTAAAQSLGCNLTEHKLITAKLQDPESLHNSEGFVTHEGIIYKKGVGSYCPLFPPESIPRLIILWSFLFILK</sequence>
<dbReference type="Proteomes" id="UP000708208">
    <property type="component" value="Unassembled WGS sequence"/>
</dbReference>
<dbReference type="AlphaFoldDB" id="A0A8J2NSH3"/>
<evidence type="ECO:0000313" key="1">
    <source>
        <dbReference type="EMBL" id="CAG7724337.1"/>
    </source>
</evidence>
<protein>
    <submittedName>
        <fullName evidence="1">Uncharacterized protein</fullName>
    </submittedName>
</protein>
<dbReference type="EMBL" id="CAJVCH010108681">
    <property type="protein sequence ID" value="CAG7724337.1"/>
    <property type="molecule type" value="Genomic_DNA"/>
</dbReference>
<gene>
    <name evidence="1" type="ORF">AFUS01_LOCUS13369</name>
</gene>
<organism evidence="1 2">
    <name type="scientific">Allacma fusca</name>
    <dbReference type="NCBI Taxonomy" id="39272"/>
    <lineage>
        <taxon>Eukaryota</taxon>
        <taxon>Metazoa</taxon>
        <taxon>Ecdysozoa</taxon>
        <taxon>Arthropoda</taxon>
        <taxon>Hexapoda</taxon>
        <taxon>Collembola</taxon>
        <taxon>Symphypleona</taxon>
        <taxon>Sminthuridae</taxon>
        <taxon>Allacma</taxon>
    </lineage>
</organism>
<proteinExistence type="predicted"/>
<name>A0A8J2NSH3_9HEXA</name>
<keyword evidence="2" id="KW-1185">Reference proteome</keyword>
<comment type="caution">
    <text evidence="1">The sequence shown here is derived from an EMBL/GenBank/DDBJ whole genome shotgun (WGS) entry which is preliminary data.</text>
</comment>
<evidence type="ECO:0000313" key="2">
    <source>
        <dbReference type="Proteomes" id="UP000708208"/>
    </source>
</evidence>